<comment type="caution">
    <text evidence="4">The sequence shown here is derived from an EMBL/GenBank/DDBJ whole genome shotgun (WGS) entry which is preliminary data.</text>
</comment>
<keyword evidence="1 2" id="KW-0963">Cytoplasm</keyword>
<evidence type="ECO:0000256" key="3">
    <source>
        <dbReference type="SAM" id="Phobius"/>
    </source>
</evidence>
<keyword evidence="3" id="KW-1133">Transmembrane helix</keyword>
<dbReference type="GO" id="GO:0005737">
    <property type="term" value="C:cytoplasm"/>
    <property type="evidence" value="ECO:0007669"/>
    <property type="project" value="UniProtKB-SubCell"/>
</dbReference>
<dbReference type="GO" id="GO:0043743">
    <property type="term" value="F:LPPG:FO 2-phospho-L-lactate transferase activity"/>
    <property type="evidence" value="ECO:0007669"/>
    <property type="project" value="InterPro"/>
</dbReference>
<dbReference type="HAMAP" id="MF_00973">
    <property type="entry name" value="Gluconeogen_factor"/>
    <property type="match status" value="1"/>
</dbReference>
<comment type="function">
    <text evidence="2">Required for morphogenesis under gluconeogenic growth conditions.</text>
</comment>
<proteinExistence type="inferred from homology"/>
<organism evidence="4 5">
    <name type="scientific">Tumebacillus permanentifrigoris</name>
    <dbReference type="NCBI Taxonomy" id="378543"/>
    <lineage>
        <taxon>Bacteria</taxon>
        <taxon>Bacillati</taxon>
        <taxon>Bacillota</taxon>
        <taxon>Bacilli</taxon>
        <taxon>Bacillales</taxon>
        <taxon>Alicyclobacillaceae</taxon>
        <taxon>Tumebacillus</taxon>
    </lineage>
</organism>
<dbReference type="CDD" id="cd07187">
    <property type="entry name" value="YvcK_like"/>
    <property type="match status" value="1"/>
</dbReference>
<evidence type="ECO:0000256" key="2">
    <source>
        <dbReference type="HAMAP-Rule" id="MF_00973"/>
    </source>
</evidence>
<comment type="subcellular location">
    <subcellularLocation>
        <location evidence="2">Cytoplasm</location>
    </subcellularLocation>
</comment>
<dbReference type="InterPro" id="IPR002882">
    <property type="entry name" value="CofD"/>
</dbReference>
<feature type="transmembrane region" description="Helical" evidence="3">
    <location>
        <begin position="32"/>
        <end position="53"/>
    </location>
</feature>
<evidence type="ECO:0000256" key="1">
    <source>
        <dbReference type="ARBA" id="ARBA00022490"/>
    </source>
</evidence>
<dbReference type="SUPFAM" id="SSF142338">
    <property type="entry name" value="CofD-like"/>
    <property type="match status" value="1"/>
</dbReference>
<accession>A0A316D8C4</accession>
<dbReference type="Gene3D" id="3.40.50.10680">
    <property type="entry name" value="CofD-like domains"/>
    <property type="match status" value="1"/>
</dbReference>
<dbReference type="InterPro" id="IPR010119">
    <property type="entry name" value="Gluconeogen_factor"/>
</dbReference>
<keyword evidence="3" id="KW-0812">Transmembrane</keyword>
<dbReference type="OrthoDB" id="9783842at2"/>
<dbReference type="GO" id="GO:0008360">
    <property type="term" value="P:regulation of cell shape"/>
    <property type="evidence" value="ECO:0007669"/>
    <property type="project" value="UniProtKB-UniRule"/>
</dbReference>
<comment type="similarity">
    <text evidence="2">Belongs to the gluconeogenesis factor family.</text>
</comment>
<dbReference type="Pfam" id="PF01933">
    <property type="entry name" value="CofD"/>
    <property type="match status" value="1"/>
</dbReference>
<dbReference type="EMBL" id="QGGL01000008">
    <property type="protein sequence ID" value="PWK13036.1"/>
    <property type="molecule type" value="Genomic_DNA"/>
</dbReference>
<dbReference type="AlphaFoldDB" id="A0A316D8C4"/>
<reference evidence="4 5" key="1">
    <citation type="submission" date="2018-05" db="EMBL/GenBank/DDBJ databases">
        <title>Genomic Encyclopedia of Type Strains, Phase IV (KMG-IV): sequencing the most valuable type-strain genomes for metagenomic binning, comparative biology and taxonomic classification.</title>
        <authorList>
            <person name="Goeker M."/>
        </authorList>
    </citation>
    <scope>NUCLEOTIDE SEQUENCE [LARGE SCALE GENOMIC DNA]</scope>
    <source>
        <strain evidence="4 5">DSM 18773</strain>
    </source>
</reference>
<gene>
    <name evidence="4" type="ORF">C7459_10854</name>
</gene>
<dbReference type="PANTHER" id="PTHR30135:SF3">
    <property type="entry name" value="GLUCONEOGENESIS FACTOR-RELATED"/>
    <property type="match status" value="1"/>
</dbReference>
<evidence type="ECO:0000313" key="5">
    <source>
        <dbReference type="Proteomes" id="UP000245634"/>
    </source>
</evidence>
<dbReference type="Proteomes" id="UP000245634">
    <property type="component" value="Unassembled WGS sequence"/>
</dbReference>
<sequence length="390" mass="42509">MVRYWLLLAWTVCSFGLGLIAAGIGIQSVPGQSSVIGLVCLLLGSGLLAFGWWRDEQITRNQMLLEKRKPRVVVVGGGTGLSTLLRGLKEFDIDITAVVTVADDGGSSGRLRSDFDIPPPGDIRACLVALSDTEPFMEKLWQYRFKGKGGNGLAGHSFGNLFIAAMTDVAGDFETAIKQSSQVLAVNGRVLPAVREAVILRAFFADGSFVEGESQIPLVGKKIERVEVHPNNLDPLPESLEAIREADAIVVGPGSLYTSIMPNLLVTGLTEAIAQASAKKIYVCNVMTQAGETDHYTASEHVKAIYDHVGRELFDYILVNSAPIPPDVVEQYREKQAAPVVADLWNLQNMGLNVIARNFLHYSIYARHDARRISEQIVALIGRDPNKLRK</sequence>
<dbReference type="PANTHER" id="PTHR30135">
    <property type="entry name" value="UNCHARACTERIZED PROTEIN YVCK-RELATED"/>
    <property type="match status" value="1"/>
</dbReference>
<dbReference type="NCBIfam" id="TIGR01826">
    <property type="entry name" value="CofD_related"/>
    <property type="match status" value="1"/>
</dbReference>
<keyword evidence="3" id="KW-0472">Membrane</keyword>
<evidence type="ECO:0000313" key="4">
    <source>
        <dbReference type="EMBL" id="PWK13036.1"/>
    </source>
</evidence>
<dbReference type="InterPro" id="IPR038136">
    <property type="entry name" value="CofD-like_dom_sf"/>
</dbReference>
<protein>
    <recommendedName>
        <fullName evidence="2">Gluconeogenesis factor</fullName>
    </recommendedName>
</protein>
<name>A0A316D8C4_9BACL</name>
<keyword evidence="5" id="KW-1185">Reference proteome</keyword>